<gene>
    <name evidence="3" type="ORF">EDC26_10777</name>
</gene>
<dbReference type="Gene3D" id="2.60.40.1250">
    <property type="entry name" value="Thiol:disulfide interchange protein DsbD, N-terminal domain"/>
    <property type="match status" value="1"/>
</dbReference>
<dbReference type="Proteomes" id="UP000295525">
    <property type="component" value="Unassembled WGS sequence"/>
</dbReference>
<organism evidence="3 4">
    <name type="scientific">Paralcaligenes ureilyticus</name>
    <dbReference type="NCBI Taxonomy" id="627131"/>
    <lineage>
        <taxon>Bacteria</taxon>
        <taxon>Pseudomonadati</taxon>
        <taxon>Pseudomonadota</taxon>
        <taxon>Betaproteobacteria</taxon>
        <taxon>Burkholderiales</taxon>
        <taxon>Alcaligenaceae</taxon>
        <taxon>Paralcaligenes</taxon>
    </lineage>
</organism>
<dbReference type="Pfam" id="PF11412">
    <property type="entry name" value="DsbD_N"/>
    <property type="match status" value="1"/>
</dbReference>
<protein>
    <submittedName>
        <fullName evidence="3">Disulfide bond corrector protein DsbC</fullName>
    </submittedName>
</protein>
<evidence type="ECO:0000259" key="2">
    <source>
        <dbReference type="Pfam" id="PF11412"/>
    </source>
</evidence>
<dbReference type="AlphaFoldDB" id="A0A4R3M1M0"/>
<evidence type="ECO:0000313" key="3">
    <source>
        <dbReference type="EMBL" id="TCT07021.1"/>
    </source>
</evidence>
<feature type="domain" description="Thiol:disulfide interchange protein DsbD N-terminal" evidence="2">
    <location>
        <begin position="54"/>
        <end position="166"/>
    </location>
</feature>
<evidence type="ECO:0000256" key="1">
    <source>
        <dbReference type="SAM" id="Phobius"/>
    </source>
</evidence>
<feature type="transmembrane region" description="Helical" evidence="1">
    <location>
        <begin position="7"/>
        <end position="29"/>
    </location>
</feature>
<dbReference type="RefSeq" id="WP_132582480.1">
    <property type="nucleotide sequence ID" value="NZ_SMAJ01000007.1"/>
</dbReference>
<dbReference type="EMBL" id="SMAJ01000007">
    <property type="protein sequence ID" value="TCT07021.1"/>
    <property type="molecule type" value="Genomic_DNA"/>
</dbReference>
<dbReference type="InterPro" id="IPR036929">
    <property type="entry name" value="DsbDN_sf"/>
</dbReference>
<keyword evidence="4" id="KW-1185">Reference proteome</keyword>
<name>A0A4R3M1M0_9BURK</name>
<sequence>MKLSKKYIVGIVIIGAVLAGAAIVAWRYAERGVLPSNAIAPLGNSQGSILADSSRSVSVSARMNNKEVEVVLHIKKGWHVNANPATLDDLIPTTITVLNQKRPLEAVAHYPAGHDSGIAIDGKTILVYEDMTRIPVSLTQTEVPTRVMVKVQACNDQGICLPPAEVATDIVASASSSTSN</sequence>
<dbReference type="OrthoDB" id="9762614at2"/>
<keyword evidence="1" id="KW-0472">Membrane</keyword>
<accession>A0A4R3M1M0</accession>
<proteinExistence type="predicted"/>
<keyword evidence="1" id="KW-1133">Transmembrane helix</keyword>
<dbReference type="InterPro" id="IPR028250">
    <property type="entry name" value="DsbDN"/>
</dbReference>
<dbReference type="SUPFAM" id="SSF74863">
    <property type="entry name" value="Thiol:disulfide interchange protein DsbD, N-terminal domain (DsbD-alpha)"/>
    <property type="match status" value="1"/>
</dbReference>
<evidence type="ECO:0000313" key="4">
    <source>
        <dbReference type="Proteomes" id="UP000295525"/>
    </source>
</evidence>
<keyword evidence="1" id="KW-0812">Transmembrane</keyword>
<comment type="caution">
    <text evidence="3">The sequence shown here is derived from an EMBL/GenBank/DDBJ whole genome shotgun (WGS) entry which is preliminary data.</text>
</comment>
<reference evidence="3 4" key="1">
    <citation type="submission" date="2019-03" db="EMBL/GenBank/DDBJ databases">
        <title>Genomic Encyclopedia of Type Strains, Phase IV (KMG-IV): sequencing the most valuable type-strain genomes for metagenomic binning, comparative biology and taxonomic classification.</title>
        <authorList>
            <person name="Goeker M."/>
        </authorList>
    </citation>
    <scope>NUCLEOTIDE SEQUENCE [LARGE SCALE GENOMIC DNA]</scope>
    <source>
        <strain evidence="3 4">DSM 24591</strain>
    </source>
</reference>